<evidence type="ECO:0000256" key="9">
    <source>
        <dbReference type="RuleBase" id="RU362011"/>
    </source>
</evidence>
<dbReference type="AlphaFoldDB" id="M1NH44"/>
<dbReference type="Gene3D" id="3.10.580.10">
    <property type="entry name" value="CBS-domain"/>
    <property type="match status" value="1"/>
</dbReference>
<dbReference type="NCBIfam" id="TIGR00400">
    <property type="entry name" value="mgtE"/>
    <property type="match status" value="1"/>
</dbReference>
<keyword evidence="5 9" id="KW-0460">Magnesium</keyword>
<dbReference type="InterPro" id="IPR046342">
    <property type="entry name" value="CBS_dom_sf"/>
</dbReference>
<dbReference type="eggNOG" id="COG2239">
    <property type="taxonomic scope" value="Bacteria"/>
</dbReference>
<dbReference type="Proteomes" id="UP000011721">
    <property type="component" value="Chromosome"/>
</dbReference>
<evidence type="ECO:0000256" key="6">
    <source>
        <dbReference type="ARBA" id="ARBA00022989"/>
    </source>
</evidence>
<dbReference type="SMART" id="SM00924">
    <property type="entry name" value="MgtE_N"/>
    <property type="match status" value="1"/>
</dbReference>
<feature type="transmembrane region" description="Helical" evidence="9">
    <location>
        <begin position="372"/>
        <end position="398"/>
    </location>
</feature>
<keyword evidence="8" id="KW-0129">CBS domain</keyword>
<dbReference type="PROSITE" id="PS51371">
    <property type="entry name" value="CBS"/>
    <property type="match status" value="2"/>
</dbReference>
<organism evidence="11 12">
    <name type="scientific">Desulfocapsa sulfexigens (strain DSM 10523 / SB164P1)</name>
    <dbReference type="NCBI Taxonomy" id="1167006"/>
    <lineage>
        <taxon>Bacteria</taxon>
        <taxon>Pseudomonadati</taxon>
        <taxon>Thermodesulfobacteriota</taxon>
        <taxon>Desulfobulbia</taxon>
        <taxon>Desulfobulbales</taxon>
        <taxon>Desulfocapsaceae</taxon>
        <taxon>Desulfocapsa</taxon>
    </lineage>
</organism>
<feature type="domain" description="CBS" evidence="10">
    <location>
        <begin position="189"/>
        <end position="247"/>
    </location>
</feature>
<dbReference type="Pfam" id="PF03448">
    <property type="entry name" value="MgtE_N"/>
    <property type="match status" value="1"/>
</dbReference>
<dbReference type="CDD" id="cd04606">
    <property type="entry name" value="CBS_pair_Mg_transporter"/>
    <property type="match status" value="1"/>
</dbReference>
<keyword evidence="12" id="KW-1185">Reference proteome</keyword>
<dbReference type="SUPFAM" id="SSF158791">
    <property type="entry name" value="MgtE N-terminal domain-like"/>
    <property type="match status" value="1"/>
</dbReference>
<evidence type="ECO:0000256" key="2">
    <source>
        <dbReference type="ARBA" id="ARBA00009749"/>
    </source>
</evidence>
<evidence type="ECO:0000256" key="7">
    <source>
        <dbReference type="ARBA" id="ARBA00023136"/>
    </source>
</evidence>
<dbReference type="InterPro" id="IPR006669">
    <property type="entry name" value="MgtE_transporter"/>
</dbReference>
<dbReference type="GO" id="GO:0005886">
    <property type="term" value="C:plasma membrane"/>
    <property type="evidence" value="ECO:0007669"/>
    <property type="project" value="UniProtKB-SubCell"/>
</dbReference>
<dbReference type="KEGG" id="dsf:UWK_02394"/>
<dbReference type="Gene3D" id="1.25.60.10">
    <property type="entry name" value="MgtE N-terminal domain-like"/>
    <property type="match status" value="1"/>
</dbReference>
<comment type="subunit">
    <text evidence="9">Homodimer.</text>
</comment>
<name>M1NH44_DESSD</name>
<dbReference type="Pfam" id="PF01769">
    <property type="entry name" value="MgtE"/>
    <property type="match status" value="1"/>
</dbReference>
<reference evidence="12" key="1">
    <citation type="journal article" date="2013" name="Stand. Genomic Sci.">
        <title>Complete genome sequence of Desulfocapsa sulfexigens, a marine deltaproteobacterium specialized in disproportionating inorganic sulfur compounds.</title>
        <authorList>
            <person name="Finster K.W."/>
            <person name="Kjeldsen K.U."/>
            <person name="Kube M."/>
            <person name="Reinhardt R."/>
            <person name="Mussmann M."/>
            <person name="Amann R."/>
            <person name="Schreiber L."/>
        </authorList>
    </citation>
    <scope>NUCLEOTIDE SEQUENCE [LARGE SCALE GENOMIC DNA]</scope>
    <source>
        <strain evidence="12">DSM 10523 / SB164P1</strain>
    </source>
</reference>
<feature type="transmembrane region" description="Helical" evidence="9">
    <location>
        <begin position="303"/>
        <end position="327"/>
    </location>
</feature>
<feature type="domain" description="CBS" evidence="10">
    <location>
        <begin position="124"/>
        <end position="187"/>
    </location>
</feature>
<dbReference type="InterPro" id="IPR038076">
    <property type="entry name" value="MgtE_N_sf"/>
</dbReference>
<feature type="transmembrane region" description="Helical" evidence="9">
    <location>
        <begin position="410"/>
        <end position="432"/>
    </location>
</feature>
<keyword evidence="7 9" id="KW-0472">Membrane</keyword>
<accession>M1NH44</accession>
<dbReference type="Gene3D" id="1.10.357.20">
    <property type="entry name" value="SLC41 divalent cation transporters, integral membrane domain"/>
    <property type="match status" value="1"/>
</dbReference>
<evidence type="ECO:0000313" key="11">
    <source>
        <dbReference type="EMBL" id="AGF78934.1"/>
    </source>
</evidence>
<evidence type="ECO:0000259" key="10">
    <source>
        <dbReference type="PROSITE" id="PS51371"/>
    </source>
</evidence>
<dbReference type="GO" id="GO:0046872">
    <property type="term" value="F:metal ion binding"/>
    <property type="evidence" value="ECO:0007669"/>
    <property type="project" value="UniProtKB-KW"/>
</dbReference>
<dbReference type="RefSeq" id="WP_015404622.1">
    <property type="nucleotide sequence ID" value="NC_020304.1"/>
</dbReference>
<dbReference type="InterPro" id="IPR006667">
    <property type="entry name" value="SLC41_membr_dom"/>
</dbReference>
<comment type="subcellular location">
    <subcellularLocation>
        <location evidence="9">Cell membrane</location>
        <topology evidence="9">Multi-pass membrane protein</topology>
    </subcellularLocation>
    <subcellularLocation>
        <location evidence="1">Membrane</location>
        <topology evidence="1">Multi-pass membrane protein</topology>
    </subcellularLocation>
</comment>
<dbReference type="PANTHER" id="PTHR41394">
    <property type="entry name" value="MAGNESIUM TRANSPORTER MGTE"/>
    <property type="match status" value="1"/>
</dbReference>
<dbReference type="OrthoDB" id="9790355at2"/>
<proteinExistence type="inferred from homology"/>
<dbReference type="InterPro" id="IPR036739">
    <property type="entry name" value="SLC41_membr_dom_sf"/>
</dbReference>
<comment type="function">
    <text evidence="9">Acts as a magnesium transporter.</text>
</comment>
<evidence type="ECO:0000256" key="8">
    <source>
        <dbReference type="PROSITE-ProRule" id="PRU00703"/>
    </source>
</evidence>
<keyword evidence="6 9" id="KW-1133">Transmembrane helix</keyword>
<sequence length="437" mass="47691">MQDIQQVMVFVERLVAQDIGKAVKILEETPRKDAAAILANMSPESVAQIIRRLQTSFSATLLEERNVESAASILTSLPPNQAASIVMHLSTQSRDRLLPHISGTLLEKIRDLYTYPEGSVGRYMSTDYLTFLKHEEAGDVIEKIRALASKKTFPASYAYVVDDDGILQGVLNMRDLMLARPEQPLSSFMIANVYTLHCFLDRSEATREMAKRKYFAAPIVDNENRILGVIKAENLLTGLKEDVTADLLKMVGAGGDEKTFSPISFALKKRLLWLNVNLVTAFLAAAVVAMFEGIIAKITILAIFLPVIAGQGGNAGAQSLAVVMRGLVMREIPAKRVRELIWKETRLGAINGVAIGIVTALIAWLWHGNPWLGLVIGLGMILNLAIAGLAGSSIPILMKKMGIDPAQSSSIILTTVTDVMGFLAFLGLAVIFQDYLI</sequence>
<dbReference type="PATRIC" id="fig|1167006.5.peg.2600"/>
<evidence type="ECO:0000256" key="3">
    <source>
        <dbReference type="ARBA" id="ARBA00022448"/>
    </source>
</evidence>
<dbReference type="InterPro" id="IPR006668">
    <property type="entry name" value="Mg_transptr_MgtE_intracell_dom"/>
</dbReference>
<evidence type="ECO:0000256" key="5">
    <source>
        <dbReference type="ARBA" id="ARBA00022842"/>
    </source>
</evidence>
<comment type="similarity">
    <text evidence="2 9">Belongs to the SLC41A transporter family.</text>
</comment>
<feature type="transmembrane region" description="Helical" evidence="9">
    <location>
        <begin position="271"/>
        <end position="291"/>
    </location>
</feature>
<keyword evidence="3 9" id="KW-0813">Transport</keyword>
<dbReference type="InterPro" id="IPR000644">
    <property type="entry name" value="CBS_dom"/>
</dbReference>
<dbReference type="SUPFAM" id="SSF54631">
    <property type="entry name" value="CBS-domain pair"/>
    <property type="match status" value="1"/>
</dbReference>
<dbReference type="Pfam" id="PF00571">
    <property type="entry name" value="CBS"/>
    <property type="match status" value="2"/>
</dbReference>
<evidence type="ECO:0000313" key="12">
    <source>
        <dbReference type="Proteomes" id="UP000011721"/>
    </source>
</evidence>
<dbReference type="EMBL" id="CP003985">
    <property type="protein sequence ID" value="AGF78934.1"/>
    <property type="molecule type" value="Genomic_DNA"/>
</dbReference>
<evidence type="ECO:0000256" key="4">
    <source>
        <dbReference type="ARBA" id="ARBA00022692"/>
    </source>
</evidence>
<dbReference type="GO" id="GO:0015095">
    <property type="term" value="F:magnesium ion transmembrane transporter activity"/>
    <property type="evidence" value="ECO:0007669"/>
    <property type="project" value="UniProtKB-UniRule"/>
</dbReference>
<dbReference type="HOGENOM" id="CLU_037408_1_1_7"/>
<evidence type="ECO:0000256" key="1">
    <source>
        <dbReference type="ARBA" id="ARBA00004141"/>
    </source>
</evidence>
<feature type="transmembrane region" description="Helical" evidence="9">
    <location>
        <begin position="347"/>
        <end position="366"/>
    </location>
</feature>
<keyword evidence="9" id="KW-0479">Metal-binding</keyword>
<dbReference type="SUPFAM" id="SSF161093">
    <property type="entry name" value="MgtE membrane domain-like"/>
    <property type="match status" value="1"/>
</dbReference>
<keyword evidence="4 9" id="KW-0812">Transmembrane</keyword>
<dbReference type="PANTHER" id="PTHR41394:SF5">
    <property type="entry name" value="SLC41A_MGTE INTEGRAL MEMBRANE DOMAIN-CONTAINING PROTEIN"/>
    <property type="match status" value="1"/>
</dbReference>
<gene>
    <name evidence="11" type="ordered locus">UWK_02394</name>
</gene>
<protein>
    <recommendedName>
        <fullName evidence="9">Magnesium transporter MgtE</fullName>
    </recommendedName>
</protein>
<keyword evidence="9" id="KW-1003">Cell membrane</keyword>